<dbReference type="GO" id="GO:0008380">
    <property type="term" value="P:RNA splicing"/>
    <property type="evidence" value="ECO:0007669"/>
    <property type="project" value="UniProtKB-KW"/>
</dbReference>
<keyword evidence="8" id="KW-0508">mRNA splicing</keyword>
<feature type="compositionally biased region" description="Basic and acidic residues" evidence="11">
    <location>
        <begin position="304"/>
        <end position="315"/>
    </location>
</feature>
<dbReference type="GO" id="GO:0003755">
    <property type="term" value="F:peptidyl-prolyl cis-trans isomerase activity"/>
    <property type="evidence" value="ECO:0007669"/>
    <property type="project" value="UniProtKB-KW"/>
</dbReference>
<evidence type="ECO:0000256" key="11">
    <source>
        <dbReference type="SAM" id="MobiDB-lite"/>
    </source>
</evidence>
<dbReference type="Gene3D" id="2.40.100.10">
    <property type="entry name" value="Cyclophilin-like"/>
    <property type="match status" value="1"/>
</dbReference>
<evidence type="ECO:0000256" key="3">
    <source>
        <dbReference type="ARBA" id="ARBA00010028"/>
    </source>
</evidence>
<evidence type="ECO:0000256" key="9">
    <source>
        <dbReference type="ARBA" id="ARBA00023235"/>
    </source>
</evidence>
<name>A0AAD3H4K1_9STRA</name>
<organism evidence="13 14">
    <name type="scientific">Chaetoceros tenuissimus</name>
    <dbReference type="NCBI Taxonomy" id="426638"/>
    <lineage>
        <taxon>Eukaryota</taxon>
        <taxon>Sar</taxon>
        <taxon>Stramenopiles</taxon>
        <taxon>Ochrophyta</taxon>
        <taxon>Bacillariophyta</taxon>
        <taxon>Coscinodiscophyceae</taxon>
        <taxon>Chaetocerotophycidae</taxon>
        <taxon>Chaetocerotales</taxon>
        <taxon>Chaetocerotaceae</taxon>
        <taxon>Chaetoceros</taxon>
    </lineage>
</organism>
<evidence type="ECO:0000256" key="5">
    <source>
        <dbReference type="ARBA" id="ARBA00022664"/>
    </source>
</evidence>
<dbReference type="GO" id="GO:0005681">
    <property type="term" value="C:spliceosomal complex"/>
    <property type="evidence" value="ECO:0007669"/>
    <property type="project" value="UniProtKB-KW"/>
</dbReference>
<keyword evidence="6" id="KW-0747">Spliceosome</keyword>
<dbReference type="PRINTS" id="PR00153">
    <property type="entry name" value="CSAPPISMRASE"/>
</dbReference>
<evidence type="ECO:0000313" key="13">
    <source>
        <dbReference type="EMBL" id="GFH49699.1"/>
    </source>
</evidence>
<feature type="region of interest" description="Disordered" evidence="11">
    <location>
        <begin position="284"/>
        <end position="315"/>
    </location>
</feature>
<evidence type="ECO:0000256" key="4">
    <source>
        <dbReference type="ARBA" id="ARBA00013194"/>
    </source>
</evidence>
<feature type="compositionally biased region" description="Basic and acidic residues" evidence="11">
    <location>
        <begin position="235"/>
        <end position="270"/>
    </location>
</feature>
<dbReference type="PROSITE" id="PS00170">
    <property type="entry name" value="CSA_PPIASE_1"/>
    <property type="match status" value="1"/>
</dbReference>
<dbReference type="PROSITE" id="PS50072">
    <property type="entry name" value="CSA_PPIASE_2"/>
    <property type="match status" value="1"/>
</dbReference>
<dbReference type="Pfam" id="PF08231">
    <property type="entry name" value="SYF2"/>
    <property type="match status" value="1"/>
</dbReference>
<dbReference type="Proteomes" id="UP001054902">
    <property type="component" value="Unassembled WGS sequence"/>
</dbReference>
<dbReference type="InterPro" id="IPR002130">
    <property type="entry name" value="Cyclophilin-type_PPIase_dom"/>
</dbReference>
<dbReference type="Pfam" id="PF00160">
    <property type="entry name" value="Pro_isomerase"/>
    <property type="match status" value="1"/>
</dbReference>
<dbReference type="InterPro" id="IPR020892">
    <property type="entry name" value="Cyclophilin-type_PPIase_CS"/>
</dbReference>
<feature type="region of interest" description="Disordered" evidence="11">
    <location>
        <begin position="340"/>
        <end position="395"/>
    </location>
</feature>
<feature type="region of interest" description="Disordered" evidence="11">
    <location>
        <begin position="181"/>
        <end position="270"/>
    </location>
</feature>
<reference evidence="13 14" key="1">
    <citation type="journal article" date="2021" name="Sci. Rep.">
        <title>The genome of the diatom Chaetoceros tenuissimus carries an ancient integrated fragment of an extant virus.</title>
        <authorList>
            <person name="Hongo Y."/>
            <person name="Kimura K."/>
            <person name="Takaki Y."/>
            <person name="Yoshida Y."/>
            <person name="Baba S."/>
            <person name="Kobayashi G."/>
            <person name="Nagasaki K."/>
            <person name="Hano T."/>
            <person name="Tomaru Y."/>
        </authorList>
    </citation>
    <scope>NUCLEOTIDE SEQUENCE [LARGE SCALE GENOMIC DNA]</scope>
    <source>
        <strain evidence="13 14">NIES-3715</strain>
    </source>
</reference>
<keyword evidence="5" id="KW-0507">mRNA processing</keyword>
<keyword evidence="9" id="KW-0413">Isomerase</keyword>
<keyword evidence="10" id="KW-0539">Nucleus</keyword>
<evidence type="ECO:0000256" key="2">
    <source>
        <dbReference type="ARBA" id="ARBA00004123"/>
    </source>
</evidence>
<dbReference type="InterPro" id="IPR013260">
    <property type="entry name" value="mRNA_splic_SYF2"/>
</dbReference>
<evidence type="ECO:0000256" key="7">
    <source>
        <dbReference type="ARBA" id="ARBA00023110"/>
    </source>
</evidence>
<evidence type="ECO:0000256" key="8">
    <source>
        <dbReference type="ARBA" id="ARBA00023187"/>
    </source>
</evidence>
<sequence>MKAFLEISIGEAEPSKLLINLYSETCPRTVLNFTTLLTRKAPNGYLNSKFHRLIPSFMIQGGDFSHGDGTGGKSIYGDSFDDENFEKRHETRGTLSMANSGRNTNGSQFFITFRKTQHLDGKHVVFGSVDMEDAESVRLLKCLEEINVGPNDVPRTNLTIVGGGVIKMQIQKQVEESVAVDNDEIDLDDENEEDSKPAAIEEEEEPVINPNSKKGKLQERLRKLKMKMNQSRQLNKKEVLSEGDRLGSKEAADKYRKQTNKQDKQRKEQDLMEVHGKSTIMKNLDKKQKQAMMQSGDESLYRVMKKEETKERTRYSTRDYHNPEGQFRLYENNIKSVRAGYLDTSEKDPDDIESEQDKLRERDGAKRLAAEMKRRSEKSERNKRKKQQEFDGEDVSYINKRNKRFNEKIARNYDAHTAEIRQNLERGTAL</sequence>
<dbReference type="GO" id="GO:0006397">
    <property type="term" value="P:mRNA processing"/>
    <property type="evidence" value="ECO:0007669"/>
    <property type="project" value="UniProtKB-KW"/>
</dbReference>
<feature type="compositionally biased region" description="Basic and acidic residues" evidence="11">
    <location>
        <begin position="355"/>
        <end position="380"/>
    </location>
</feature>
<proteinExistence type="inferred from homology"/>
<dbReference type="FunFam" id="2.40.100.10:FF:000025">
    <property type="entry name" value="Peptidyl-prolyl cis-trans isomerase CYP19-2"/>
    <property type="match status" value="1"/>
</dbReference>
<dbReference type="EMBL" id="BLLK01000038">
    <property type="protein sequence ID" value="GFH49699.1"/>
    <property type="molecule type" value="Genomic_DNA"/>
</dbReference>
<evidence type="ECO:0000256" key="1">
    <source>
        <dbReference type="ARBA" id="ARBA00000971"/>
    </source>
</evidence>
<comment type="caution">
    <text evidence="13">The sequence shown here is derived from an EMBL/GenBank/DDBJ whole genome shotgun (WGS) entry which is preliminary data.</text>
</comment>
<protein>
    <recommendedName>
        <fullName evidence="4">peptidylprolyl isomerase</fullName>
        <ecNumber evidence="4">5.2.1.8</ecNumber>
    </recommendedName>
</protein>
<keyword evidence="7" id="KW-0697">Rotamase</keyword>
<evidence type="ECO:0000259" key="12">
    <source>
        <dbReference type="PROSITE" id="PS50072"/>
    </source>
</evidence>
<feature type="compositionally biased region" description="Acidic residues" evidence="11">
    <location>
        <begin position="181"/>
        <end position="193"/>
    </location>
</feature>
<dbReference type="EC" id="5.2.1.8" evidence="4"/>
<dbReference type="GO" id="GO:0016018">
    <property type="term" value="F:cyclosporin A binding"/>
    <property type="evidence" value="ECO:0007669"/>
    <property type="project" value="TreeGrafter"/>
</dbReference>
<keyword evidence="14" id="KW-1185">Reference proteome</keyword>
<dbReference type="SUPFAM" id="SSF50891">
    <property type="entry name" value="Cyclophilin-like"/>
    <property type="match status" value="1"/>
</dbReference>
<feature type="domain" description="PPIase cyclophilin-type" evidence="12">
    <location>
        <begin position="4"/>
        <end position="165"/>
    </location>
</feature>
<dbReference type="PANTHER" id="PTHR11071">
    <property type="entry name" value="PEPTIDYL-PROLYL CIS-TRANS ISOMERASE"/>
    <property type="match status" value="1"/>
</dbReference>
<dbReference type="InterPro" id="IPR029000">
    <property type="entry name" value="Cyclophilin-like_dom_sf"/>
</dbReference>
<dbReference type="GO" id="GO:0005737">
    <property type="term" value="C:cytoplasm"/>
    <property type="evidence" value="ECO:0007669"/>
    <property type="project" value="TreeGrafter"/>
</dbReference>
<evidence type="ECO:0000256" key="6">
    <source>
        <dbReference type="ARBA" id="ARBA00022728"/>
    </source>
</evidence>
<dbReference type="GO" id="GO:0006457">
    <property type="term" value="P:protein folding"/>
    <property type="evidence" value="ECO:0007669"/>
    <property type="project" value="InterPro"/>
</dbReference>
<gene>
    <name evidence="13" type="ORF">CTEN210_06175</name>
</gene>
<comment type="catalytic activity">
    <reaction evidence="1">
        <text>[protein]-peptidylproline (omega=180) = [protein]-peptidylproline (omega=0)</text>
        <dbReference type="Rhea" id="RHEA:16237"/>
        <dbReference type="Rhea" id="RHEA-COMP:10747"/>
        <dbReference type="Rhea" id="RHEA-COMP:10748"/>
        <dbReference type="ChEBI" id="CHEBI:83833"/>
        <dbReference type="ChEBI" id="CHEBI:83834"/>
        <dbReference type="EC" id="5.2.1.8"/>
    </reaction>
</comment>
<accession>A0AAD3H4K1</accession>
<evidence type="ECO:0000313" key="14">
    <source>
        <dbReference type="Proteomes" id="UP001054902"/>
    </source>
</evidence>
<dbReference type="AlphaFoldDB" id="A0AAD3H4K1"/>
<dbReference type="PANTHER" id="PTHR11071:SF561">
    <property type="entry name" value="PEPTIDYL-PROLYL CIS-TRANS ISOMERASE D-RELATED"/>
    <property type="match status" value="1"/>
</dbReference>
<comment type="similarity">
    <text evidence="3">Belongs to the SYF2 family.</text>
</comment>
<evidence type="ECO:0000256" key="10">
    <source>
        <dbReference type="ARBA" id="ARBA00023242"/>
    </source>
</evidence>
<comment type="subcellular location">
    <subcellularLocation>
        <location evidence="2">Nucleus</location>
    </subcellularLocation>
</comment>